<evidence type="ECO:0000313" key="11">
    <source>
        <dbReference type="RefSeq" id="XP_005089016.2"/>
    </source>
</evidence>
<protein>
    <submittedName>
        <fullName evidence="11 12">Death-associated protein kinase 2</fullName>
    </submittedName>
</protein>
<name>A0ABM1AG22_APLCA</name>
<evidence type="ECO:0000313" key="10">
    <source>
        <dbReference type="Proteomes" id="UP000694888"/>
    </source>
</evidence>
<comment type="similarity">
    <text evidence="7">Belongs to the protein kinase superfamily.</text>
</comment>
<dbReference type="PROSITE" id="PS50011">
    <property type="entry name" value="PROTEIN_KINASE_DOM"/>
    <property type="match status" value="1"/>
</dbReference>
<keyword evidence="3 6" id="KW-0547">Nucleotide-binding</keyword>
<feature type="region of interest" description="Disordered" evidence="8">
    <location>
        <begin position="328"/>
        <end position="367"/>
    </location>
</feature>
<evidence type="ECO:0000256" key="6">
    <source>
        <dbReference type="PROSITE-ProRule" id="PRU10141"/>
    </source>
</evidence>
<keyword evidence="2" id="KW-0808">Transferase</keyword>
<evidence type="ECO:0000256" key="2">
    <source>
        <dbReference type="ARBA" id="ARBA00022679"/>
    </source>
</evidence>
<gene>
    <name evidence="11 12" type="primary">LOC101848005</name>
</gene>
<dbReference type="PANTHER" id="PTHR24342">
    <property type="entry name" value="SERINE/THREONINE-PROTEIN KINASE 17"/>
    <property type="match status" value="1"/>
</dbReference>
<evidence type="ECO:0000256" key="7">
    <source>
        <dbReference type="RuleBase" id="RU000304"/>
    </source>
</evidence>
<proteinExistence type="inferred from homology"/>
<evidence type="ECO:0000256" key="5">
    <source>
        <dbReference type="ARBA" id="ARBA00022840"/>
    </source>
</evidence>
<reference evidence="11 12" key="1">
    <citation type="submission" date="2025-05" db="UniProtKB">
        <authorList>
            <consortium name="RefSeq"/>
        </authorList>
    </citation>
    <scope>IDENTIFICATION</scope>
</reference>
<evidence type="ECO:0000256" key="1">
    <source>
        <dbReference type="ARBA" id="ARBA00022527"/>
    </source>
</evidence>
<evidence type="ECO:0000256" key="4">
    <source>
        <dbReference type="ARBA" id="ARBA00022777"/>
    </source>
</evidence>
<dbReference type="InterPro" id="IPR008271">
    <property type="entry name" value="Ser/Thr_kinase_AS"/>
</dbReference>
<dbReference type="Proteomes" id="UP000694888">
    <property type="component" value="Unplaced"/>
</dbReference>
<dbReference type="InterPro" id="IPR011009">
    <property type="entry name" value="Kinase-like_dom_sf"/>
</dbReference>
<dbReference type="InterPro" id="IPR017441">
    <property type="entry name" value="Protein_kinase_ATP_BS"/>
</dbReference>
<dbReference type="Gene3D" id="1.10.510.10">
    <property type="entry name" value="Transferase(Phosphotransferase) domain 1"/>
    <property type="match status" value="1"/>
</dbReference>
<keyword evidence="10" id="KW-1185">Reference proteome</keyword>
<dbReference type="SUPFAM" id="SSF56112">
    <property type="entry name" value="Protein kinase-like (PK-like)"/>
    <property type="match status" value="1"/>
</dbReference>
<sequence>MDGYAFKKESLELTYEVGDDIGSGNFAVVRRVTYRDSGQEYAAKFIRKRRGGGRKGARMEDIHKEISILRSLDHRNVISLYEVFETSQEVILILELVTGGELFDHISRKDHLGEEEASAFIGQILHGLKHLHDNNIAHLDLKPENIMLLDRNSQSIKLIDFGLAQRISEKEDIRALMGTAEFIAPEVVSYERLSLATDMWSIGVITYILLSGASPFLGDSQQETYHNITALNYEFDQEYFENTSDLAKDFIRRLFVKNPRKRATVDDCINHAWIRPKKQNEELQRKSAVINIDNFKAFMARKRWKQSMRVVSLCNRLSRSMLLRKSTDTLGSRNTLDEERREKLPSITERNAAPDSKEPKVQNGPLDKIDEPVVKKLPNDVKDLGEEQKELLNVKGNNNILSQLGSQTRTTDKLSFSGMTCKSPGAVACASARPFATLKSPKLVTIDDDVIEC</sequence>
<dbReference type="RefSeq" id="XP_005089016.2">
    <property type="nucleotide sequence ID" value="XM_005088959.3"/>
</dbReference>
<keyword evidence="5 6" id="KW-0067">ATP-binding</keyword>
<accession>A0ABM1AG22</accession>
<keyword evidence="1 7" id="KW-0723">Serine/threonine-protein kinase</keyword>
<dbReference type="Pfam" id="PF00069">
    <property type="entry name" value="Pkinase"/>
    <property type="match status" value="1"/>
</dbReference>
<dbReference type="PROSITE" id="PS00108">
    <property type="entry name" value="PROTEIN_KINASE_ST"/>
    <property type="match status" value="1"/>
</dbReference>
<dbReference type="SMART" id="SM00220">
    <property type="entry name" value="S_TKc"/>
    <property type="match status" value="1"/>
</dbReference>
<dbReference type="GO" id="GO:0016301">
    <property type="term" value="F:kinase activity"/>
    <property type="evidence" value="ECO:0007669"/>
    <property type="project" value="UniProtKB-KW"/>
</dbReference>
<dbReference type="InterPro" id="IPR000719">
    <property type="entry name" value="Prot_kinase_dom"/>
</dbReference>
<dbReference type="PANTHER" id="PTHR24342:SF14">
    <property type="entry name" value="DEATH-ASSOCIATED PROTEIN KINASE DAPK-1"/>
    <property type="match status" value="1"/>
</dbReference>
<evidence type="ECO:0000313" key="12">
    <source>
        <dbReference type="RefSeq" id="XP_012946939.1"/>
    </source>
</evidence>
<feature type="domain" description="Protein kinase" evidence="9">
    <location>
        <begin position="15"/>
        <end position="274"/>
    </location>
</feature>
<dbReference type="Gene3D" id="3.30.200.20">
    <property type="entry name" value="Phosphorylase Kinase, domain 1"/>
    <property type="match status" value="1"/>
</dbReference>
<evidence type="ECO:0000256" key="3">
    <source>
        <dbReference type="ARBA" id="ARBA00022741"/>
    </source>
</evidence>
<dbReference type="RefSeq" id="XP_012946939.1">
    <property type="nucleotide sequence ID" value="XM_013091485.2"/>
</dbReference>
<organism evidence="10 12">
    <name type="scientific">Aplysia californica</name>
    <name type="common">California sea hare</name>
    <dbReference type="NCBI Taxonomy" id="6500"/>
    <lineage>
        <taxon>Eukaryota</taxon>
        <taxon>Metazoa</taxon>
        <taxon>Spiralia</taxon>
        <taxon>Lophotrochozoa</taxon>
        <taxon>Mollusca</taxon>
        <taxon>Gastropoda</taxon>
        <taxon>Heterobranchia</taxon>
        <taxon>Euthyneura</taxon>
        <taxon>Tectipleura</taxon>
        <taxon>Aplysiida</taxon>
        <taxon>Aplysioidea</taxon>
        <taxon>Aplysiidae</taxon>
        <taxon>Aplysia</taxon>
    </lineage>
</organism>
<feature type="compositionally biased region" description="Basic and acidic residues" evidence="8">
    <location>
        <begin position="335"/>
        <end position="344"/>
    </location>
</feature>
<keyword evidence="4 11" id="KW-0418">Kinase</keyword>
<dbReference type="PROSITE" id="PS00107">
    <property type="entry name" value="PROTEIN_KINASE_ATP"/>
    <property type="match status" value="1"/>
</dbReference>
<evidence type="ECO:0000256" key="8">
    <source>
        <dbReference type="SAM" id="MobiDB-lite"/>
    </source>
</evidence>
<dbReference type="GeneID" id="101848005"/>
<feature type="binding site" evidence="6">
    <location>
        <position position="48"/>
    </location>
    <ligand>
        <name>ATP</name>
        <dbReference type="ChEBI" id="CHEBI:30616"/>
    </ligand>
</feature>
<evidence type="ECO:0000259" key="9">
    <source>
        <dbReference type="PROSITE" id="PS50011"/>
    </source>
</evidence>